<evidence type="ECO:0000256" key="1">
    <source>
        <dbReference type="ARBA" id="ARBA00023015"/>
    </source>
</evidence>
<keyword evidence="3" id="KW-0804">Transcription</keyword>
<keyword evidence="2 4" id="KW-0238">DNA-binding</keyword>
<evidence type="ECO:0000313" key="6">
    <source>
        <dbReference type="EMBL" id="MFI1461622.1"/>
    </source>
</evidence>
<dbReference type="PROSITE" id="PS50977">
    <property type="entry name" value="HTH_TETR_2"/>
    <property type="match status" value="1"/>
</dbReference>
<keyword evidence="7" id="KW-1185">Reference proteome</keyword>
<evidence type="ECO:0000256" key="3">
    <source>
        <dbReference type="ARBA" id="ARBA00023163"/>
    </source>
</evidence>
<dbReference type="InterPro" id="IPR009057">
    <property type="entry name" value="Homeodomain-like_sf"/>
</dbReference>
<organism evidence="6 7">
    <name type="scientific">Nocardia carnea</name>
    <dbReference type="NCBI Taxonomy" id="37328"/>
    <lineage>
        <taxon>Bacteria</taxon>
        <taxon>Bacillati</taxon>
        <taxon>Actinomycetota</taxon>
        <taxon>Actinomycetes</taxon>
        <taxon>Mycobacteriales</taxon>
        <taxon>Nocardiaceae</taxon>
        <taxon>Nocardia</taxon>
    </lineage>
</organism>
<gene>
    <name evidence="6" type="ORF">ACH4WX_12965</name>
</gene>
<accession>A0ABW7TKQ2</accession>
<dbReference type="PANTHER" id="PTHR30055:SF234">
    <property type="entry name" value="HTH-TYPE TRANSCRIPTIONAL REGULATOR BETI"/>
    <property type="match status" value="1"/>
</dbReference>
<reference evidence="6 7" key="1">
    <citation type="submission" date="2024-10" db="EMBL/GenBank/DDBJ databases">
        <title>The Natural Products Discovery Center: Release of the First 8490 Sequenced Strains for Exploring Actinobacteria Biosynthetic Diversity.</title>
        <authorList>
            <person name="Kalkreuter E."/>
            <person name="Kautsar S.A."/>
            <person name="Yang D."/>
            <person name="Bader C.D."/>
            <person name="Teijaro C.N."/>
            <person name="Fluegel L."/>
            <person name="Davis C.M."/>
            <person name="Simpson J.R."/>
            <person name="Lauterbach L."/>
            <person name="Steele A.D."/>
            <person name="Gui C."/>
            <person name="Meng S."/>
            <person name="Li G."/>
            <person name="Viehrig K."/>
            <person name="Ye F."/>
            <person name="Su P."/>
            <person name="Kiefer A.F."/>
            <person name="Nichols A."/>
            <person name="Cepeda A.J."/>
            <person name="Yan W."/>
            <person name="Fan B."/>
            <person name="Jiang Y."/>
            <person name="Adhikari A."/>
            <person name="Zheng C.-J."/>
            <person name="Schuster L."/>
            <person name="Cowan T.M."/>
            <person name="Smanski M.J."/>
            <person name="Chevrette M.G."/>
            <person name="De Carvalho L.P.S."/>
            <person name="Shen B."/>
        </authorList>
    </citation>
    <scope>NUCLEOTIDE SEQUENCE [LARGE SCALE GENOMIC DNA]</scope>
    <source>
        <strain evidence="6 7">NPDC020568</strain>
    </source>
</reference>
<dbReference type="InterPro" id="IPR001647">
    <property type="entry name" value="HTH_TetR"/>
</dbReference>
<keyword evidence="1" id="KW-0805">Transcription regulation</keyword>
<dbReference type="Pfam" id="PF00440">
    <property type="entry name" value="TetR_N"/>
    <property type="match status" value="1"/>
</dbReference>
<sequence>MRSEEARRERAARILDAGAELMLRIGARRITVDEVADRAGIGKGTVYLHWKTRDQLLLAVLQREVARSLDRLVAALRADPAVAALHKLTEVQFLGVMRQPLLRAMYTADSDVLGRSAGLHAAQDDRHHRLFEEYLSMLAEHGLLCADMPVPEISYGYHAVLHGYLNEDSYERGAPDLALERKAQLLATTVRRGFEPPGEIPLEILREICPAVTELFAEAAGLSRASLSGSED</sequence>
<dbReference type="InterPro" id="IPR050109">
    <property type="entry name" value="HTH-type_TetR-like_transc_reg"/>
</dbReference>
<protein>
    <submittedName>
        <fullName evidence="6">TetR/AcrR family transcriptional regulator</fullName>
    </submittedName>
</protein>
<evidence type="ECO:0000259" key="5">
    <source>
        <dbReference type="PROSITE" id="PS50977"/>
    </source>
</evidence>
<evidence type="ECO:0000256" key="2">
    <source>
        <dbReference type="ARBA" id="ARBA00023125"/>
    </source>
</evidence>
<dbReference type="RefSeq" id="WP_197039682.1">
    <property type="nucleotide sequence ID" value="NZ_JBIRUQ010000002.1"/>
</dbReference>
<dbReference type="EMBL" id="JBIRUQ010000002">
    <property type="protein sequence ID" value="MFI1461622.1"/>
    <property type="molecule type" value="Genomic_DNA"/>
</dbReference>
<comment type="caution">
    <text evidence="6">The sequence shown here is derived from an EMBL/GenBank/DDBJ whole genome shotgun (WGS) entry which is preliminary data.</text>
</comment>
<dbReference type="Gene3D" id="1.10.357.10">
    <property type="entry name" value="Tetracycline Repressor, domain 2"/>
    <property type="match status" value="1"/>
</dbReference>
<proteinExistence type="predicted"/>
<feature type="DNA-binding region" description="H-T-H motif" evidence="4">
    <location>
        <begin position="31"/>
        <end position="50"/>
    </location>
</feature>
<dbReference type="PANTHER" id="PTHR30055">
    <property type="entry name" value="HTH-TYPE TRANSCRIPTIONAL REGULATOR RUTR"/>
    <property type="match status" value="1"/>
</dbReference>
<feature type="domain" description="HTH tetR-type" evidence="5">
    <location>
        <begin position="8"/>
        <end position="68"/>
    </location>
</feature>
<evidence type="ECO:0000313" key="7">
    <source>
        <dbReference type="Proteomes" id="UP001611263"/>
    </source>
</evidence>
<name>A0ABW7TKQ2_9NOCA</name>
<evidence type="ECO:0000256" key="4">
    <source>
        <dbReference type="PROSITE-ProRule" id="PRU00335"/>
    </source>
</evidence>
<dbReference type="PRINTS" id="PR00455">
    <property type="entry name" value="HTHTETR"/>
</dbReference>
<dbReference type="GeneID" id="93504623"/>
<dbReference type="Proteomes" id="UP001611263">
    <property type="component" value="Unassembled WGS sequence"/>
</dbReference>
<dbReference type="SUPFAM" id="SSF46689">
    <property type="entry name" value="Homeodomain-like"/>
    <property type="match status" value="1"/>
</dbReference>